<feature type="transmembrane region" description="Helical" evidence="1">
    <location>
        <begin position="77"/>
        <end position="97"/>
    </location>
</feature>
<comment type="caution">
    <text evidence="2">The sequence shown here is derived from an EMBL/GenBank/DDBJ whole genome shotgun (WGS) entry which is preliminary data.</text>
</comment>
<organism evidence="2 3">
    <name type="scientific">Lactococcus cremoris subsp. tructae</name>
    <dbReference type="NCBI Taxonomy" id="542833"/>
    <lineage>
        <taxon>Bacteria</taxon>
        <taxon>Bacillati</taxon>
        <taxon>Bacillota</taxon>
        <taxon>Bacilli</taxon>
        <taxon>Lactobacillales</taxon>
        <taxon>Streptococcaceae</taxon>
        <taxon>Lactococcus</taxon>
    </lineage>
</organism>
<sequence length="160" mass="19355">MKNFINKPNIFKRWILFLYSILTLIITIIYIIFNHTFFKVDWQRYDIDGTYRGKVDEILKHGVFWINGNLTEINSSLLVLLLAIGAILSLLIFYLAWHNLATRTWTPYSMLCRIFDSPYRPWGWKYPQILDYRIYFHPYWSKCLHSGFTIFLTKVNRHIH</sequence>
<feature type="transmembrane region" description="Helical" evidence="1">
    <location>
        <begin position="14"/>
        <end position="33"/>
    </location>
</feature>
<evidence type="ECO:0000256" key="1">
    <source>
        <dbReference type="SAM" id="Phobius"/>
    </source>
</evidence>
<keyword evidence="1" id="KW-0472">Membrane</keyword>
<gene>
    <name evidence="2" type="ORF">RU92_GL000750</name>
</gene>
<evidence type="ECO:0000313" key="3">
    <source>
        <dbReference type="Proteomes" id="UP000218711"/>
    </source>
</evidence>
<dbReference type="Proteomes" id="UP000218711">
    <property type="component" value="Unassembled WGS sequence"/>
</dbReference>
<accession>A0A2A5SR55</accession>
<dbReference type="EMBL" id="JXKC01000010">
    <property type="protein sequence ID" value="PCS17180.1"/>
    <property type="molecule type" value="Genomic_DNA"/>
</dbReference>
<name>A0A2A5SR55_LACLC</name>
<keyword evidence="1" id="KW-0812">Transmembrane</keyword>
<dbReference type="AlphaFoldDB" id="A0A2A5SR55"/>
<reference evidence="2 3" key="1">
    <citation type="submission" date="2014-12" db="EMBL/GenBank/DDBJ databases">
        <title>Draft genome sequences of 10 type strains of Lactococcus.</title>
        <authorList>
            <person name="Sun Z."/>
            <person name="Zhong Z."/>
            <person name="Liu W."/>
            <person name="Zhang W."/>
            <person name="Zhang H."/>
        </authorList>
    </citation>
    <scope>NUCLEOTIDE SEQUENCE [LARGE SCALE GENOMIC DNA]</scope>
    <source>
        <strain evidence="2 3">DSM 21502</strain>
    </source>
</reference>
<evidence type="ECO:0000313" key="2">
    <source>
        <dbReference type="EMBL" id="PCS17180.1"/>
    </source>
</evidence>
<keyword evidence="1" id="KW-1133">Transmembrane helix</keyword>
<protein>
    <submittedName>
        <fullName evidence="2">Uncharacterized protein</fullName>
    </submittedName>
</protein>
<proteinExistence type="predicted"/>